<feature type="region of interest" description="Disordered" evidence="1">
    <location>
        <begin position="259"/>
        <end position="294"/>
    </location>
</feature>
<accession>A0A2H0V624</accession>
<evidence type="ECO:0000313" key="3">
    <source>
        <dbReference type="Proteomes" id="UP000229901"/>
    </source>
</evidence>
<protein>
    <submittedName>
        <fullName evidence="2">Uncharacterized protein</fullName>
    </submittedName>
</protein>
<feature type="region of interest" description="Disordered" evidence="1">
    <location>
        <begin position="148"/>
        <end position="215"/>
    </location>
</feature>
<dbReference type="AlphaFoldDB" id="A0A2H0V624"/>
<organism evidence="2 3">
    <name type="scientific">Candidatus Falkowbacteria bacterium CG10_big_fil_rev_8_21_14_0_10_39_11</name>
    <dbReference type="NCBI Taxonomy" id="1974565"/>
    <lineage>
        <taxon>Bacteria</taxon>
        <taxon>Candidatus Falkowiibacteriota</taxon>
    </lineage>
</organism>
<evidence type="ECO:0000256" key="1">
    <source>
        <dbReference type="SAM" id="MobiDB-lite"/>
    </source>
</evidence>
<comment type="caution">
    <text evidence="2">The sequence shown here is derived from an EMBL/GenBank/DDBJ whole genome shotgun (WGS) entry which is preliminary data.</text>
</comment>
<sequence length="452" mass="50775">MTNTYDYILVKDKDGQMKYYKDGKYFSIEEIENGEKKVDAPKEKKATFIDDEVVHDEHMKAAKSELDKQVDLTIDKITAQLKIKFTDTKIKQRFYTILGSKLREVRNEKEVKYMLSVPKEEGGLGLDSQKADLVLSIVKKHESELSKVKSQITTDAMDKKRPAPNLPMPEVKPDRSAEAVTKNDTNQTQPVPPRPMVEPDVKKESPVKAVKVPSKPVETKTASSVFDVTNLDQLKEKLMASKPVAKPIEAKLEPVSVKPAEIKSDPAPKPDLPPIEQSKVKEEKKPSPRYDFVDDLVGKGKADLGPEELIIKKHDQGEQKAPPMRQSLPVKNKSLEVDSVQNKPYLLGPVEELLTLDLKNFDRIGTSARDSADTLYEKIQTLKAESWRRGLEGVSAWKLSPVFKLYTQMGVASIVSGKSIDQIITDRQIANEETLSPDQFQAILELSQRLDS</sequence>
<gene>
    <name evidence="2" type="ORF">COT97_00830</name>
</gene>
<reference evidence="3" key="1">
    <citation type="submission" date="2017-09" db="EMBL/GenBank/DDBJ databases">
        <title>Depth-based differentiation of microbial function through sediment-hosted aquifers and enrichment of novel symbionts in the deep terrestrial subsurface.</title>
        <authorList>
            <person name="Probst A.J."/>
            <person name="Ladd B."/>
            <person name="Jarett J.K."/>
            <person name="Geller-Mcgrath D.E."/>
            <person name="Sieber C.M.K."/>
            <person name="Emerson J.B."/>
            <person name="Anantharaman K."/>
            <person name="Thomas B.C."/>
            <person name="Malmstrom R."/>
            <person name="Stieglmeier M."/>
            <person name="Klingl A."/>
            <person name="Woyke T."/>
            <person name="Ryan C.M."/>
            <person name="Banfield J.F."/>
        </authorList>
    </citation>
    <scope>NUCLEOTIDE SEQUENCE [LARGE SCALE GENOMIC DNA]</scope>
</reference>
<name>A0A2H0V624_9BACT</name>
<feature type="compositionally biased region" description="Basic and acidic residues" evidence="1">
    <location>
        <begin position="197"/>
        <end position="206"/>
    </location>
</feature>
<dbReference type="Proteomes" id="UP000229901">
    <property type="component" value="Unassembled WGS sequence"/>
</dbReference>
<evidence type="ECO:0000313" key="2">
    <source>
        <dbReference type="EMBL" id="PIR94567.1"/>
    </source>
</evidence>
<feature type="compositionally biased region" description="Basic and acidic residues" evidence="1">
    <location>
        <begin position="278"/>
        <end position="294"/>
    </location>
</feature>
<proteinExistence type="predicted"/>
<dbReference type="EMBL" id="PFAP01000003">
    <property type="protein sequence ID" value="PIR94567.1"/>
    <property type="molecule type" value="Genomic_DNA"/>
</dbReference>